<dbReference type="Gene3D" id="1.10.460.10">
    <property type="entry name" value="Topoisomerase I, domain 2"/>
    <property type="match status" value="1"/>
</dbReference>
<evidence type="ECO:0000256" key="1">
    <source>
        <dbReference type="ARBA" id="ARBA00023235"/>
    </source>
</evidence>
<dbReference type="PROSITE" id="PS52039">
    <property type="entry name" value="TOPO_IA_2"/>
    <property type="match status" value="1"/>
</dbReference>
<sequence length="209" mass="23135">MCNIGKEVTDPALKAKLKETAGLGTEATRAGIIEKAKERKYLTLKGKNIVSTPLAKMLVMALPNKVRDPAITAIWEQQLDVVERGGCSVETFMNAIEKTVQSLVDDLKSGKEPFTLSKSNAPACPQSGCTGFALPFEGKKAKHINVMYVEQNSKMTMAKSVKPLKNQKTRREKVTGFFFPPIFTKQGFTHEIQQISFCWDSGRLSISMF</sequence>
<dbReference type="GO" id="GO:0006265">
    <property type="term" value="P:DNA topological change"/>
    <property type="evidence" value="ECO:0007669"/>
    <property type="project" value="InterPro"/>
</dbReference>
<keyword evidence="3" id="KW-0614">Plasmid</keyword>
<dbReference type="InterPro" id="IPR023405">
    <property type="entry name" value="Topo_IA_core_domain"/>
</dbReference>
<dbReference type="AlphaFoldDB" id="H2ES02"/>
<dbReference type="PANTHER" id="PTHR11390">
    <property type="entry name" value="PROKARYOTIC DNA TOPOISOMERASE"/>
    <property type="match status" value="1"/>
</dbReference>
<reference evidence="3" key="1">
    <citation type="submission" date="2011-11" db="EMBL/GenBank/DDBJ databases">
        <authorList>
            <person name="Summers A.O."/>
            <person name="Wireman J."/>
            <person name="Williams L.E."/>
        </authorList>
    </citation>
    <scope>NUCLEOTIDE SEQUENCE</scope>
    <source>
        <strain evidence="3">ES657</strain>
        <plasmid evidence="3">pES657-44</plasmid>
    </source>
</reference>
<dbReference type="InterPro" id="IPR013824">
    <property type="entry name" value="Topo_IA_cen_sub1"/>
</dbReference>
<dbReference type="InterPro" id="IPR000380">
    <property type="entry name" value="Topo_IA"/>
</dbReference>
<dbReference type="Pfam" id="PF01131">
    <property type="entry name" value="Topoisom_bac"/>
    <property type="match status" value="1"/>
</dbReference>
<feature type="domain" description="Topo IA-type catalytic" evidence="2">
    <location>
        <begin position="1"/>
        <end position="104"/>
    </location>
</feature>
<geneLocation type="plasmid" evidence="3">
    <name>pES657-44</name>
</geneLocation>
<accession>H2ES02</accession>
<dbReference type="GO" id="GO:0003677">
    <property type="term" value="F:DNA binding"/>
    <property type="evidence" value="ECO:0007669"/>
    <property type="project" value="InterPro"/>
</dbReference>
<name>H2ES02_ALIFS</name>
<evidence type="ECO:0000313" key="3">
    <source>
        <dbReference type="EMBL" id="AEY78169.1"/>
    </source>
</evidence>
<dbReference type="EC" id="5.6.2.1" evidence="3"/>
<evidence type="ECO:0000259" key="2">
    <source>
        <dbReference type="PROSITE" id="PS52039"/>
    </source>
</evidence>
<dbReference type="GO" id="GO:0006281">
    <property type="term" value="P:DNA repair"/>
    <property type="evidence" value="ECO:0007669"/>
    <property type="project" value="TreeGrafter"/>
</dbReference>
<dbReference type="InterPro" id="IPR013497">
    <property type="entry name" value="Topo_IA_cen"/>
</dbReference>
<dbReference type="GO" id="GO:0003917">
    <property type="term" value="F:DNA topoisomerase type I (single strand cut, ATP-independent) activity"/>
    <property type="evidence" value="ECO:0007669"/>
    <property type="project" value="UniProtKB-EC"/>
</dbReference>
<dbReference type="GO" id="GO:0006310">
    <property type="term" value="P:DNA recombination"/>
    <property type="evidence" value="ECO:0007669"/>
    <property type="project" value="TreeGrafter"/>
</dbReference>
<dbReference type="EMBL" id="JQ031551">
    <property type="protein sequence ID" value="AEY78169.1"/>
    <property type="molecule type" value="Genomic_DNA"/>
</dbReference>
<proteinExistence type="predicted"/>
<dbReference type="GO" id="GO:0043597">
    <property type="term" value="C:cytoplasmic replication fork"/>
    <property type="evidence" value="ECO:0007669"/>
    <property type="project" value="TreeGrafter"/>
</dbReference>
<keyword evidence="1 3" id="KW-0413">Isomerase</keyword>
<organism evidence="3">
    <name type="scientific">Aliivibrio fischeri</name>
    <name type="common">Vibrio fischeri</name>
    <dbReference type="NCBI Taxonomy" id="668"/>
    <lineage>
        <taxon>Bacteria</taxon>
        <taxon>Pseudomonadati</taxon>
        <taxon>Pseudomonadota</taxon>
        <taxon>Gammaproteobacteria</taxon>
        <taxon>Vibrionales</taxon>
        <taxon>Vibrionaceae</taxon>
        <taxon>Aliivibrio</taxon>
    </lineage>
</organism>
<dbReference type="PANTHER" id="PTHR11390:SF21">
    <property type="entry name" value="DNA TOPOISOMERASE 3-ALPHA"/>
    <property type="match status" value="1"/>
</dbReference>
<protein>
    <submittedName>
        <fullName evidence="3">DNA topoisomerase III</fullName>
        <ecNumber evidence="3">5.6.2.1</ecNumber>
    </submittedName>
</protein>
<dbReference type="SUPFAM" id="SSF56712">
    <property type="entry name" value="Prokaryotic type I DNA topoisomerase"/>
    <property type="match status" value="1"/>
</dbReference>